<keyword evidence="4 6" id="KW-0862">Zinc</keyword>
<dbReference type="Pfam" id="PF10551">
    <property type="entry name" value="MULE"/>
    <property type="match status" value="1"/>
</dbReference>
<proteinExistence type="inferred from homology"/>
<dbReference type="InterPro" id="IPR018289">
    <property type="entry name" value="MULE_transposase_dom"/>
</dbReference>
<comment type="caution">
    <text evidence="9">The sequence shown here is derived from an EMBL/GenBank/DDBJ whole genome shotgun (WGS) entry which is preliminary data.</text>
</comment>
<dbReference type="InterPro" id="IPR006564">
    <property type="entry name" value="Znf_PMZ"/>
</dbReference>
<evidence type="ECO:0000259" key="8">
    <source>
        <dbReference type="PROSITE" id="PS50966"/>
    </source>
</evidence>
<dbReference type="InterPro" id="IPR031052">
    <property type="entry name" value="FHY3/FAR1"/>
</dbReference>
<protein>
    <recommendedName>
        <fullName evidence="6">Protein FAR1-RELATED SEQUENCE</fullName>
    </recommendedName>
</protein>
<dbReference type="Proteomes" id="UP001152484">
    <property type="component" value="Unassembled WGS sequence"/>
</dbReference>
<keyword evidence="6" id="KW-0539">Nucleus</keyword>
<dbReference type="AlphaFoldDB" id="A0A9P0ZA40"/>
<comment type="similarity">
    <text evidence="1 6">Belongs to the FHY3/FAR1 family.</text>
</comment>
<organism evidence="9 10">
    <name type="scientific">Cuscuta europaea</name>
    <name type="common">European dodder</name>
    <dbReference type="NCBI Taxonomy" id="41803"/>
    <lineage>
        <taxon>Eukaryota</taxon>
        <taxon>Viridiplantae</taxon>
        <taxon>Streptophyta</taxon>
        <taxon>Embryophyta</taxon>
        <taxon>Tracheophyta</taxon>
        <taxon>Spermatophyta</taxon>
        <taxon>Magnoliopsida</taxon>
        <taxon>eudicotyledons</taxon>
        <taxon>Gunneridae</taxon>
        <taxon>Pentapetalae</taxon>
        <taxon>asterids</taxon>
        <taxon>lamiids</taxon>
        <taxon>Solanales</taxon>
        <taxon>Convolvulaceae</taxon>
        <taxon>Cuscuteae</taxon>
        <taxon>Cuscuta</taxon>
        <taxon>Cuscuta subgen. Cuscuta</taxon>
    </lineage>
</organism>
<dbReference type="PROSITE" id="PS50966">
    <property type="entry name" value="ZF_SWIM"/>
    <property type="match status" value="1"/>
</dbReference>
<evidence type="ECO:0000256" key="6">
    <source>
        <dbReference type="RuleBase" id="RU367018"/>
    </source>
</evidence>
<comment type="function">
    <text evidence="6">Putative transcription activator involved in regulating light control of development.</text>
</comment>
<evidence type="ECO:0000256" key="3">
    <source>
        <dbReference type="ARBA" id="ARBA00022771"/>
    </source>
</evidence>
<evidence type="ECO:0000256" key="2">
    <source>
        <dbReference type="ARBA" id="ARBA00022723"/>
    </source>
</evidence>
<evidence type="ECO:0000256" key="1">
    <source>
        <dbReference type="ARBA" id="ARBA00005889"/>
    </source>
</evidence>
<dbReference type="Pfam" id="PF04434">
    <property type="entry name" value="SWIM"/>
    <property type="match status" value="1"/>
</dbReference>
<sequence>MNNISTRQRSISEGVQHVLNYLKCMQSESPSFFYAIQGDIDEHSDGNVFWADGNARINCNCFGDTVKLDTSYITNGNGFKVPFATLTGLNHHAQPVLFGSAIIFDESETSFVWLLQTWLQAISPHIPLSITTSSDRHVQMAVAQVLPNTCHRLCRWSIIRETKQKLSHIYHMHPSFEAEFKKCINEPDTIDDFESQWGSLLSRYYLMDNEWLHSMYNARHQWVPIYLRHTFFGEFFVGGDDDNDHMNSFFDGFLNASTAIDILTNLHEKAIASWHEKELKADFDTKSSTLILKTSSPMEKQAASVFTRRVFLKFQAELVNALANLATKIDDSGETTTYRVARFGEKHKAHIVRFNDLEMKVSCSCLMFEFSGILCRHVLSVFRVKNIPTLPSRYISKRWTRDARTSGGLVLDKHDLVLPNSSQESYTARYTNLRQEAMKFVEEGAKSILVYNVAMGALKEAAKRVSTEKKQRIWETQLTNIAIRNLEMLAGDENHTADSLLSEKQRKVHELTAELDSINVRCEIYRSNLLAVLKDMEEQKLKLSVKVQNAQLSLKE</sequence>
<dbReference type="GO" id="GO:0005634">
    <property type="term" value="C:nucleus"/>
    <property type="evidence" value="ECO:0007669"/>
    <property type="project" value="UniProtKB-SubCell"/>
</dbReference>
<keyword evidence="7" id="KW-0175">Coiled coil</keyword>
<dbReference type="PANTHER" id="PTHR31669">
    <property type="entry name" value="PROTEIN FAR1-RELATED SEQUENCE 10-RELATED"/>
    <property type="match status" value="1"/>
</dbReference>
<name>A0A9P0ZA40_CUSEU</name>
<comment type="subcellular location">
    <subcellularLocation>
        <location evidence="6">Nucleus</location>
    </subcellularLocation>
</comment>
<accession>A0A9P0ZA40</accession>
<dbReference type="PANTHER" id="PTHR31669:SF240">
    <property type="entry name" value="PROTEIN FAR1-RELATED SEQUENCE 9"/>
    <property type="match status" value="1"/>
</dbReference>
<evidence type="ECO:0000256" key="7">
    <source>
        <dbReference type="SAM" id="Coils"/>
    </source>
</evidence>
<dbReference type="InterPro" id="IPR007527">
    <property type="entry name" value="Znf_SWIM"/>
</dbReference>
<keyword evidence="3 5" id="KW-0863">Zinc-finger</keyword>
<reference evidence="9" key="1">
    <citation type="submission" date="2022-07" db="EMBL/GenBank/DDBJ databases">
        <authorList>
            <person name="Macas J."/>
            <person name="Novak P."/>
            <person name="Neumann P."/>
        </authorList>
    </citation>
    <scope>NUCLEOTIDE SEQUENCE</scope>
</reference>
<dbReference type="OrthoDB" id="1927586at2759"/>
<dbReference type="GO" id="GO:0006355">
    <property type="term" value="P:regulation of DNA-templated transcription"/>
    <property type="evidence" value="ECO:0007669"/>
    <property type="project" value="UniProtKB-UniRule"/>
</dbReference>
<keyword evidence="2 6" id="KW-0479">Metal-binding</keyword>
<evidence type="ECO:0000313" key="10">
    <source>
        <dbReference type="Proteomes" id="UP001152484"/>
    </source>
</evidence>
<dbReference type="EMBL" id="CAMAPE010000033">
    <property type="protein sequence ID" value="CAH9095208.1"/>
    <property type="molecule type" value="Genomic_DNA"/>
</dbReference>
<evidence type="ECO:0000256" key="5">
    <source>
        <dbReference type="PROSITE-ProRule" id="PRU00325"/>
    </source>
</evidence>
<feature type="coiled-coil region" evidence="7">
    <location>
        <begin position="501"/>
        <end position="553"/>
    </location>
</feature>
<dbReference type="SMART" id="SM00575">
    <property type="entry name" value="ZnF_PMZ"/>
    <property type="match status" value="1"/>
</dbReference>
<gene>
    <name evidence="9" type="ORF">CEURO_LOCUS13038</name>
</gene>
<feature type="domain" description="SWIM-type" evidence="8">
    <location>
        <begin position="348"/>
        <end position="386"/>
    </location>
</feature>
<keyword evidence="10" id="KW-1185">Reference proteome</keyword>
<dbReference type="GO" id="GO:0008270">
    <property type="term" value="F:zinc ion binding"/>
    <property type="evidence" value="ECO:0007669"/>
    <property type="project" value="UniProtKB-UniRule"/>
</dbReference>
<evidence type="ECO:0000313" key="9">
    <source>
        <dbReference type="EMBL" id="CAH9095208.1"/>
    </source>
</evidence>
<evidence type="ECO:0000256" key="4">
    <source>
        <dbReference type="ARBA" id="ARBA00022833"/>
    </source>
</evidence>